<dbReference type="PANTHER" id="PTHR30595:SF6">
    <property type="entry name" value="SCHLAFEN ALBA-2 DOMAIN-CONTAINING PROTEIN"/>
    <property type="match status" value="1"/>
</dbReference>
<gene>
    <name evidence="2" type="ORF">OMM_02695</name>
</gene>
<organism evidence="2 3">
    <name type="scientific">Candidatus Magnetoglobus multicellularis str. Araruama</name>
    <dbReference type="NCBI Taxonomy" id="890399"/>
    <lineage>
        <taxon>Bacteria</taxon>
        <taxon>Pseudomonadati</taxon>
        <taxon>Thermodesulfobacteriota</taxon>
        <taxon>Desulfobacteria</taxon>
        <taxon>Desulfobacterales</taxon>
        <taxon>Desulfobacteraceae</taxon>
        <taxon>Candidatus Magnetoglobus</taxon>
    </lineage>
</organism>
<dbReference type="Gene3D" id="3.30.565.60">
    <property type="match status" value="1"/>
</dbReference>
<protein>
    <submittedName>
        <fullName evidence="2">Transcriptional regulator</fullName>
    </submittedName>
</protein>
<feature type="domain" description="Schlafen AlbA-2" evidence="1">
    <location>
        <begin position="17"/>
        <end position="133"/>
    </location>
</feature>
<evidence type="ECO:0000313" key="2">
    <source>
        <dbReference type="EMBL" id="ETR71164.1"/>
    </source>
</evidence>
<dbReference type="Proteomes" id="UP000189670">
    <property type="component" value="Unassembled WGS sequence"/>
</dbReference>
<dbReference type="SUPFAM" id="SSF46785">
    <property type="entry name" value="Winged helix' DNA-binding domain"/>
    <property type="match status" value="1"/>
</dbReference>
<dbReference type="InterPro" id="IPR038461">
    <property type="entry name" value="Schlafen_AlbA_2_dom_sf"/>
</dbReference>
<dbReference type="EMBL" id="ATBP01000311">
    <property type="protein sequence ID" value="ETR71164.1"/>
    <property type="molecule type" value="Genomic_DNA"/>
</dbReference>
<proteinExistence type="predicted"/>
<dbReference type="Gene3D" id="1.10.10.10">
    <property type="entry name" value="Winged helix-like DNA-binding domain superfamily/Winged helix DNA-binding domain"/>
    <property type="match status" value="1"/>
</dbReference>
<evidence type="ECO:0000313" key="3">
    <source>
        <dbReference type="Proteomes" id="UP000189670"/>
    </source>
</evidence>
<dbReference type="AlphaFoldDB" id="A0A1V1P8Q4"/>
<dbReference type="InterPro" id="IPR036388">
    <property type="entry name" value="WH-like_DNA-bd_sf"/>
</dbReference>
<dbReference type="InterPro" id="IPR038475">
    <property type="entry name" value="RecG_C_sf"/>
</dbReference>
<comment type="caution">
    <text evidence="2">The sequence shown here is derived from an EMBL/GenBank/DDBJ whole genome shotgun (WGS) entry which is preliminary data.</text>
</comment>
<name>A0A1V1P8Q4_9BACT</name>
<dbReference type="Pfam" id="PF04326">
    <property type="entry name" value="SLFN_AlbA_2"/>
    <property type="match status" value="1"/>
</dbReference>
<dbReference type="PANTHER" id="PTHR30595">
    <property type="entry name" value="GLPR-RELATED TRANSCRIPTIONAL REPRESSOR"/>
    <property type="match status" value="1"/>
</dbReference>
<dbReference type="Pfam" id="PF13749">
    <property type="entry name" value="HATPase_c_4"/>
    <property type="match status" value="1"/>
</dbReference>
<sequence length="452" mass="51553">MNQFAHKTGIERFNQPESRKLEFKQAFPKNATNVLKTIVAFANGAGGEMIIGVTDDRKIIGVEDPLLIEEKLANMVHDSIYPLLSPFISTLCVDDKVILIVRILPGTQKPYYIKYLGLEKGVFIRIGSTNRHAKTEIVALLQQESIGISYDRKMDSSKNINCLDQKSLDIFFKRMGHSKYTNEALTKWHILKKNNGDFFPSVMGIILFGKQEMIMDYDFAGIRLTKYNGTGLSNISETKEYTLPISMKIEKICKDISYFLQKESYLDGAKRIERTIIPEFAIREAVVNAIAHRDYRIKGSSIKINVFDDRMEVISPGILPGNLDISDVGTGLSECRNRSIVRILRRLEVMEELGTGVARIFVLFQEKKLKKPSLMEQNQFFKLILPQVREYEERTDRIYDLIKSSQGLKASELAQLLNAHRNTILQDINKLIQLNKIEKIGSGKNITYKTVD</sequence>
<accession>A0A1V1P8Q4</accession>
<dbReference type="Gene3D" id="3.30.950.30">
    <property type="entry name" value="Schlafen, AAA domain"/>
    <property type="match status" value="1"/>
</dbReference>
<dbReference type="InterPro" id="IPR007421">
    <property type="entry name" value="Schlafen_AlbA_2_dom"/>
</dbReference>
<evidence type="ECO:0000259" key="1">
    <source>
        <dbReference type="Pfam" id="PF04326"/>
    </source>
</evidence>
<dbReference type="InterPro" id="IPR036390">
    <property type="entry name" value="WH_DNA-bd_sf"/>
</dbReference>
<reference evidence="3" key="1">
    <citation type="submission" date="2012-11" db="EMBL/GenBank/DDBJ databases">
        <authorList>
            <person name="Lucero-Rivera Y.E."/>
            <person name="Tovar-Ramirez D."/>
        </authorList>
    </citation>
    <scope>NUCLEOTIDE SEQUENCE [LARGE SCALE GENOMIC DNA]</scope>
    <source>
        <strain evidence="3">Araruama</strain>
    </source>
</reference>